<dbReference type="EMBL" id="CU179680">
    <property type="protein sequence ID" value="CAL59307.1"/>
    <property type="molecule type" value="Genomic_DNA"/>
</dbReference>
<sequence length="69" mass="8288">MWLRCFSSHLCKHCFYHISGNWGIFTNLLFKNLSCYKKANKTANYAKEKRYSNNYTNSRACWNHLMKIS</sequence>
<keyword evidence="2" id="KW-1185">Reference proteome</keyword>
<protein>
    <submittedName>
        <fullName evidence="1">Uncharacterized protein</fullName>
    </submittedName>
</protein>
<evidence type="ECO:0000313" key="2">
    <source>
        <dbReference type="Proteomes" id="UP000007065"/>
    </source>
</evidence>
<gene>
    <name evidence="1" type="ordered locus">MAG6070</name>
</gene>
<proteinExistence type="predicted"/>
<dbReference type="KEGG" id="maa:MAG6070"/>
<reference evidence="2" key="1">
    <citation type="journal article" date="2007" name="PLoS Genet.">
        <title>Being pathogenic, plastic, and sexual while living with a nearly minimal bacterial genome.</title>
        <authorList>
            <person name="Sirand-Pugnet P."/>
            <person name="Lartigue C."/>
            <person name="Marenda M."/>
            <person name="Jacob D."/>
            <person name="Barre A."/>
            <person name="Barbe V."/>
            <person name="Schenowitz C."/>
            <person name="Mangenot S."/>
            <person name="Couloux A."/>
            <person name="Segurens B."/>
            <person name="de Daruvar A."/>
            <person name="Blanchard A."/>
            <person name="Citti C."/>
        </authorList>
    </citation>
    <scope>NUCLEOTIDE SEQUENCE [LARGE SCALE GENOMIC DNA]</scope>
    <source>
        <strain evidence="2">PG2</strain>
    </source>
</reference>
<accession>A5IZ48</accession>
<dbReference type="Proteomes" id="UP000007065">
    <property type="component" value="Chromosome"/>
</dbReference>
<organism evidence="1 2">
    <name type="scientific">Mycoplasmopsis agalactiae (strain NCTC 10123 / CIP 59.7 / PG2)</name>
    <name type="common">Mycoplasma agalactiae</name>
    <dbReference type="NCBI Taxonomy" id="347257"/>
    <lineage>
        <taxon>Bacteria</taxon>
        <taxon>Bacillati</taxon>
        <taxon>Mycoplasmatota</taxon>
        <taxon>Mycoplasmoidales</taxon>
        <taxon>Metamycoplasmataceae</taxon>
        <taxon>Mycoplasmopsis</taxon>
    </lineage>
</organism>
<dbReference type="HOGENOM" id="CLU_2771401_0_0_14"/>
<evidence type="ECO:0000313" key="1">
    <source>
        <dbReference type="EMBL" id="CAL59307.1"/>
    </source>
</evidence>
<name>A5IZ48_MYCAP</name>
<dbReference type="AlphaFoldDB" id="A5IZ48"/>